<accession>A0A9D4BE89</accession>
<keyword evidence="2" id="KW-1185">Reference proteome</keyword>
<sequence length="101" mass="11339">MNTVPQPVDVPFTHIHHGRHRKVAHYIFRDSTSNPSKFVCRECGVSEHPPPSNVSHHKGDDTSCSHKLTQLNNTQTDVSWLATGGYVIPPQAKYDNIWAPL</sequence>
<comment type="caution">
    <text evidence="1">The sequence shown here is derived from an EMBL/GenBank/DDBJ whole genome shotgun (WGS) entry which is preliminary data.</text>
</comment>
<evidence type="ECO:0000313" key="2">
    <source>
        <dbReference type="Proteomes" id="UP000828390"/>
    </source>
</evidence>
<proteinExistence type="predicted"/>
<evidence type="ECO:0000313" key="1">
    <source>
        <dbReference type="EMBL" id="KAH3699705.1"/>
    </source>
</evidence>
<reference evidence="1" key="1">
    <citation type="journal article" date="2019" name="bioRxiv">
        <title>The Genome of the Zebra Mussel, Dreissena polymorpha: A Resource for Invasive Species Research.</title>
        <authorList>
            <person name="McCartney M.A."/>
            <person name="Auch B."/>
            <person name="Kono T."/>
            <person name="Mallez S."/>
            <person name="Zhang Y."/>
            <person name="Obille A."/>
            <person name="Becker A."/>
            <person name="Abrahante J.E."/>
            <person name="Garbe J."/>
            <person name="Badalamenti J.P."/>
            <person name="Herman A."/>
            <person name="Mangelson H."/>
            <person name="Liachko I."/>
            <person name="Sullivan S."/>
            <person name="Sone E.D."/>
            <person name="Koren S."/>
            <person name="Silverstein K.A.T."/>
            <person name="Beckman K.B."/>
            <person name="Gohl D.M."/>
        </authorList>
    </citation>
    <scope>NUCLEOTIDE SEQUENCE</scope>
    <source>
        <strain evidence="1">Duluth1</strain>
        <tissue evidence="1">Whole animal</tissue>
    </source>
</reference>
<dbReference type="EMBL" id="JAIWYP010000015">
    <property type="protein sequence ID" value="KAH3699705.1"/>
    <property type="molecule type" value="Genomic_DNA"/>
</dbReference>
<organism evidence="1 2">
    <name type="scientific">Dreissena polymorpha</name>
    <name type="common">Zebra mussel</name>
    <name type="synonym">Mytilus polymorpha</name>
    <dbReference type="NCBI Taxonomy" id="45954"/>
    <lineage>
        <taxon>Eukaryota</taxon>
        <taxon>Metazoa</taxon>
        <taxon>Spiralia</taxon>
        <taxon>Lophotrochozoa</taxon>
        <taxon>Mollusca</taxon>
        <taxon>Bivalvia</taxon>
        <taxon>Autobranchia</taxon>
        <taxon>Heteroconchia</taxon>
        <taxon>Euheterodonta</taxon>
        <taxon>Imparidentia</taxon>
        <taxon>Neoheterodontei</taxon>
        <taxon>Myida</taxon>
        <taxon>Dreissenoidea</taxon>
        <taxon>Dreissenidae</taxon>
        <taxon>Dreissena</taxon>
    </lineage>
</organism>
<protein>
    <submittedName>
        <fullName evidence="1">Uncharacterized protein</fullName>
    </submittedName>
</protein>
<reference evidence="1" key="2">
    <citation type="submission" date="2020-11" db="EMBL/GenBank/DDBJ databases">
        <authorList>
            <person name="McCartney M.A."/>
            <person name="Auch B."/>
            <person name="Kono T."/>
            <person name="Mallez S."/>
            <person name="Becker A."/>
            <person name="Gohl D.M."/>
            <person name="Silverstein K.A.T."/>
            <person name="Koren S."/>
            <person name="Bechman K.B."/>
            <person name="Herman A."/>
            <person name="Abrahante J.E."/>
            <person name="Garbe J."/>
        </authorList>
    </citation>
    <scope>NUCLEOTIDE SEQUENCE</scope>
    <source>
        <strain evidence="1">Duluth1</strain>
        <tissue evidence="1">Whole animal</tissue>
    </source>
</reference>
<dbReference type="AlphaFoldDB" id="A0A9D4BE89"/>
<dbReference type="Proteomes" id="UP000828390">
    <property type="component" value="Unassembled WGS sequence"/>
</dbReference>
<gene>
    <name evidence="1" type="ORF">DPMN_074665</name>
</gene>
<name>A0A9D4BE89_DREPO</name>